<dbReference type="Gene3D" id="1.10.3730.20">
    <property type="match status" value="1"/>
</dbReference>
<dbReference type="GO" id="GO:0031460">
    <property type="term" value="P:glycine betaine transport"/>
    <property type="evidence" value="ECO:0007669"/>
    <property type="project" value="TreeGrafter"/>
</dbReference>
<feature type="transmembrane region" description="Helical" evidence="8">
    <location>
        <begin position="58"/>
        <end position="79"/>
    </location>
</feature>
<feature type="transmembrane region" description="Helical" evidence="8">
    <location>
        <begin position="6"/>
        <end position="24"/>
    </location>
</feature>
<dbReference type="GO" id="GO:0015297">
    <property type="term" value="F:antiporter activity"/>
    <property type="evidence" value="ECO:0007669"/>
    <property type="project" value="TreeGrafter"/>
</dbReference>
<reference evidence="9 10" key="1">
    <citation type="journal article" date="2015" name="Genome Announc.">
        <title>Expanding the biotechnology potential of lactobacilli through comparative genomics of 213 strains and associated genera.</title>
        <authorList>
            <person name="Sun Z."/>
            <person name="Harris H.M."/>
            <person name="McCann A."/>
            <person name="Guo C."/>
            <person name="Argimon S."/>
            <person name="Zhang W."/>
            <person name="Yang X."/>
            <person name="Jeffery I.B."/>
            <person name="Cooney J.C."/>
            <person name="Kagawa T.F."/>
            <person name="Liu W."/>
            <person name="Song Y."/>
            <person name="Salvetti E."/>
            <person name="Wrobel A."/>
            <person name="Rasinkangas P."/>
            <person name="Parkhill J."/>
            <person name="Rea M.C."/>
            <person name="O'Sullivan O."/>
            <person name="Ritari J."/>
            <person name="Douillard F.P."/>
            <person name="Paul Ross R."/>
            <person name="Yang R."/>
            <person name="Briner A.E."/>
            <person name="Felis G.E."/>
            <person name="de Vos W.M."/>
            <person name="Barrangou R."/>
            <person name="Klaenhammer T.R."/>
            <person name="Caufield P.W."/>
            <person name="Cui Y."/>
            <person name="Zhang H."/>
            <person name="O'Toole P.W."/>
        </authorList>
    </citation>
    <scope>NUCLEOTIDE SEQUENCE [LARGE SCALE GENOMIC DNA]</scope>
    <source>
        <strain evidence="9 10">DSM 18933</strain>
    </source>
</reference>
<name>A0A0R1WRY7_9LACO</name>
<dbReference type="GO" id="GO:0015220">
    <property type="term" value="F:choline transmembrane transporter activity"/>
    <property type="evidence" value="ECO:0007669"/>
    <property type="project" value="TreeGrafter"/>
</dbReference>
<dbReference type="GO" id="GO:0015199">
    <property type="term" value="F:amino-acid betaine transmembrane transporter activity"/>
    <property type="evidence" value="ECO:0007669"/>
    <property type="project" value="TreeGrafter"/>
</dbReference>
<evidence type="ECO:0000256" key="3">
    <source>
        <dbReference type="ARBA" id="ARBA00022475"/>
    </source>
</evidence>
<dbReference type="OrthoDB" id="21828at2"/>
<dbReference type="Proteomes" id="UP000051054">
    <property type="component" value="Unassembled WGS sequence"/>
</dbReference>
<dbReference type="RefSeq" id="WP_025022846.1">
    <property type="nucleotide sequence ID" value="NZ_AZGD01000009.1"/>
</dbReference>
<accession>A0A0R1WRY7</accession>
<dbReference type="PANTHER" id="PTHR30561">
    <property type="entry name" value="SMR FAMILY PROTON-DEPENDENT DRUG EFFLUX TRANSPORTER SUGE"/>
    <property type="match status" value="1"/>
</dbReference>
<comment type="subcellular location">
    <subcellularLocation>
        <location evidence="1 7">Cell membrane</location>
        <topology evidence="1 7">Multi-pass membrane protein</topology>
    </subcellularLocation>
</comment>
<keyword evidence="10" id="KW-1185">Reference proteome</keyword>
<evidence type="ECO:0000313" key="9">
    <source>
        <dbReference type="EMBL" id="KRM20197.1"/>
    </source>
</evidence>
<comment type="similarity">
    <text evidence="7">Belongs to the drug/metabolite transporter (DMT) superfamily. Small multidrug resistance (SMR) (TC 2.A.7.1) family.</text>
</comment>
<dbReference type="SUPFAM" id="SSF103481">
    <property type="entry name" value="Multidrug resistance efflux transporter EmrE"/>
    <property type="match status" value="1"/>
</dbReference>
<evidence type="ECO:0000256" key="1">
    <source>
        <dbReference type="ARBA" id="ARBA00004651"/>
    </source>
</evidence>
<keyword evidence="6 8" id="KW-0472">Membrane</keyword>
<proteinExistence type="inferred from homology"/>
<keyword evidence="5 8" id="KW-1133">Transmembrane helix</keyword>
<evidence type="ECO:0000313" key="10">
    <source>
        <dbReference type="Proteomes" id="UP000051054"/>
    </source>
</evidence>
<dbReference type="eggNOG" id="COG2076">
    <property type="taxonomic scope" value="Bacteria"/>
</dbReference>
<dbReference type="PATRIC" id="fig|1423755.3.peg.326"/>
<evidence type="ECO:0000256" key="7">
    <source>
        <dbReference type="RuleBase" id="RU003942"/>
    </source>
</evidence>
<keyword evidence="2" id="KW-0813">Transport</keyword>
<dbReference type="InterPro" id="IPR045324">
    <property type="entry name" value="Small_multidrug_res"/>
</dbReference>
<keyword evidence="3" id="KW-1003">Cell membrane</keyword>
<evidence type="ECO:0000256" key="4">
    <source>
        <dbReference type="ARBA" id="ARBA00022692"/>
    </source>
</evidence>
<dbReference type="Pfam" id="PF00893">
    <property type="entry name" value="Multi_Drug_Res"/>
    <property type="match status" value="1"/>
</dbReference>
<comment type="caution">
    <text evidence="9">The sequence shown here is derived from an EMBL/GenBank/DDBJ whole genome shotgun (WGS) entry which is preliminary data.</text>
</comment>
<feature type="transmembrane region" description="Helical" evidence="8">
    <location>
        <begin position="86"/>
        <end position="106"/>
    </location>
</feature>
<dbReference type="InterPro" id="IPR037185">
    <property type="entry name" value="EmrE-like"/>
</dbReference>
<evidence type="ECO:0000256" key="8">
    <source>
        <dbReference type="SAM" id="Phobius"/>
    </source>
</evidence>
<organism evidence="9 10">
    <name type="scientific">Ligilactobacillus hayakitensis DSM 18933 = JCM 14209</name>
    <dbReference type="NCBI Taxonomy" id="1423755"/>
    <lineage>
        <taxon>Bacteria</taxon>
        <taxon>Bacillati</taxon>
        <taxon>Bacillota</taxon>
        <taxon>Bacilli</taxon>
        <taxon>Lactobacillales</taxon>
        <taxon>Lactobacillaceae</taxon>
        <taxon>Ligilactobacillus</taxon>
    </lineage>
</organism>
<dbReference type="GO" id="GO:0005886">
    <property type="term" value="C:plasma membrane"/>
    <property type="evidence" value="ECO:0007669"/>
    <property type="project" value="UniProtKB-SubCell"/>
</dbReference>
<evidence type="ECO:0000256" key="5">
    <source>
        <dbReference type="ARBA" id="ARBA00022989"/>
    </source>
</evidence>
<sequence>MLLSYIYLALAIVAEIFGTAFLKASEGFTRLGYSILSFILLFFCFYIFSLALKNINLSIAYALWSGIGIIATSIIGVVFWHEKIDLPTLIGIGLILLGVIVVNLFGSASE</sequence>
<dbReference type="STRING" id="1423755.FC40_GL000298"/>
<feature type="transmembrane region" description="Helical" evidence="8">
    <location>
        <begin position="31"/>
        <end position="52"/>
    </location>
</feature>
<evidence type="ECO:0000256" key="6">
    <source>
        <dbReference type="ARBA" id="ARBA00023136"/>
    </source>
</evidence>
<dbReference type="PANTHER" id="PTHR30561:SF1">
    <property type="entry name" value="MULTIDRUG TRANSPORTER EMRE"/>
    <property type="match status" value="1"/>
</dbReference>
<dbReference type="FunFam" id="1.10.3730.20:FF:000001">
    <property type="entry name" value="Quaternary ammonium compound resistance transporter SugE"/>
    <property type="match status" value="1"/>
</dbReference>
<keyword evidence="4 7" id="KW-0812">Transmembrane</keyword>
<dbReference type="AlphaFoldDB" id="A0A0R1WRY7"/>
<dbReference type="InterPro" id="IPR000390">
    <property type="entry name" value="Small_drug/metabolite_transptr"/>
</dbReference>
<evidence type="ECO:0000256" key="2">
    <source>
        <dbReference type="ARBA" id="ARBA00022448"/>
    </source>
</evidence>
<dbReference type="EMBL" id="AZGD01000009">
    <property type="protein sequence ID" value="KRM20197.1"/>
    <property type="molecule type" value="Genomic_DNA"/>
</dbReference>
<gene>
    <name evidence="9" type="ORF">FC40_GL000298</name>
</gene>
<protein>
    <submittedName>
        <fullName evidence="9">Uncharacterized protein</fullName>
    </submittedName>
</protein>